<dbReference type="EMBL" id="JAGIZA010000021">
    <property type="protein sequence ID" value="MBP0495811.1"/>
    <property type="molecule type" value="Genomic_DNA"/>
</dbReference>
<dbReference type="AlphaFoldDB" id="A0A940N4H3"/>
<protein>
    <submittedName>
        <fullName evidence="1">Uncharacterized protein</fullName>
    </submittedName>
</protein>
<gene>
    <name evidence="1" type="ORF">J5Y10_23705</name>
</gene>
<dbReference type="Proteomes" id="UP000677537">
    <property type="component" value="Unassembled WGS sequence"/>
</dbReference>
<accession>A0A940N4H3</accession>
<comment type="caution">
    <text evidence="1">The sequence shown here is derived from an EMBL/GenBank/DDBJ whole genome shotgun (WGS) entry which is preliminary data.</text>
</comment>
<reference evidence="1" key="1">
    <citation type="submission" date="2021-03" db="EMBL/GenBank/DDBJ databases">
        <authorList>
            <person name="So Y."/>
        </authorList>
    </citation>
    <scope>NUCLEOTIDE SEQUENCE</scope>
    <source>
        <strain evidence="1">SG15</strain>
    </source>
</reference>
<proteinExistence type="predicted"/>
<dbReference type="RefSeq" id="WP_209376608.1">
    <property type="nucleotide sequence ID" value="NZ_JAGIZA010000021.1"/>
</dbReference>
<name>A0A940N4H3_9PROT</name>
<organism evidence="1 2">
    <name type="scientific">Roseomonas indoligenes</name>
    <dbReference type="NCBI Taxonomy" id="2820811"/>
    <lineage>
        <taxon>Bacteria</taxon>
        <taxon>Pseudomonadati</taxon>
        <taxon>Pseudomonadota</taxon>
        <taxon>Alphaproteobacteria</taxon>
        <taxon>Acetobacterales</taxon>
        <taxon>Roseomonadaceae</taxon>
        <taxon>Roseomonas</taxon>
    </lineage>
</organism>
<evidence type="ECO:0000313" key="1">
    <source>
        <dbReference type="EMBL" id="MBP0495811.1"/>
    </source>
</evidence>
<evidence type="ECO:0000313" key="2">
    <source>
        <dbReference type="Proteomes" id="UP000677537"/>
    </source>
</evidence>
<sequence length="158" mass="18274">MSKNIGSQRGRAALTPTIIERIAGLIEDWPVERSLTWDSVVAQAEAYLRHRWTRQGLERHPRIKSAYEAKRLRHREFARTGTVPKPRRPEIELRLQQMAKLAAEIEKAKRIVREYDERFILLQAAALRHGLTLAQLEANLPSIDRSVTDPILAKVRRL</sequence>
<keyword evidence="2" id="KW-1185">Reference proteome</keyword>